<dbReference type="SMART" id="SM00934">
    <property type="entry name" value="OMPdecase"/>
    <property type="match status" value="1"/>
</dbReference>
<organism evidence="11 12">
    <name type="scientific">Desulfurococcus amylolyticus DSM 16532</name>
    <dbReference type="NCBI Taxonomy" id="768672"/>
    <lineage>
        <taxon>Archaea</taxon>
        <taxon>Thermoproteota</taxon>
        <taxon>Thermoprotei</taxon>
        <taxon>Desulfurococcales</taxon>
        <taxon>Desulfurococcaceae</taxon>
        <taxon>Desulfurococcus</taxon>
    </lineage>
</organism>
<name>I3XQY7_DESAM</name>
<feature type="active site" description="For OMPdecase activity" evidence="8">
    <location>
        <position position="63"/>
    </location>
</feature>
<dbReference type="GeneID" id="13062145"/>
<evidence type="ECO:0000256" key="6">
    <source>
        <dbReference type="ARBA" id="ARBA00023239"/>
    </source>
</evidence>
<accession>I3XQY7</accession>
<dbReference type="GO" id="GO:0006207">
    <property type="term" value="P:'de novo' pyrimidine nucleobase biosynthetic process"/>
    <property type="evidence" value="ECO:0007669"/>
    <property type="project" value="InterPro"/>
</dbReference>
<feature type="binding site" evidence="9">
    <location>
        <position position="33"/>
    </location>
    <ligand>
        <name>substrate</name>
    </ligand>
</feature>
<evidence type="ECO:0000256" key="5">
    <source>
        <dbReference type="ARBA" id="ARBA00022975"/>
    </source>
</evidence>
<dbReference type="OrthoDB" id="94124at2157"/>
<dbReference type="Gene3D" id="3.20.20.70">
    <property type="entry name" value="Aldolase class I"/>
    <property type="match status" value="1"/>
</dbReference>
<proteinExistence type="predicted"/>
<evidence type="ECO:0000256" key="1">
    <source>
        <dbReference type="ARBA" id="ARBA00004861"/>
    </source>
</evidence>
<evidence type="ECO:0000256" key="2">
    <source>
        <dbReference type="ARBA" id="ARBA00012321"/>
    </source>
</evidence>
<dbReference type="GO" id="GO:0004590">
    <property type="term" value="F:orotidine-5'-phosphate decarboxylase activity"/>
    <property type="evidence" value="ECO:0007669"/>
    <property type="project" value="UniProtKB-EC"/>
</dbReference>
<dbReference type="GO" id="GO:0044205">
    <property type="term" value="P:'de novo' UMP biosynthetic process"/>
    <property type="evidence" value="ECO:0007669"/>
    <property type="project" value="UniProtKB-UniPathway"/>
</dbReference>
<feature type="domain" description="Orotidine 5'-phosphate decarboxylase" evidence="10">
    <location>
        <begin position="1"/>
        <end position="211"/>
    </location>
</feature>
<protein>
    <recommendedName>
        <fullName evidence="3">Orotidine 5'-phosphate decarboxylase</fullName>
        <ecNumber evidence="2">4.1.1.23</ecNumber>
    </recommendedName>
    <alternativeName>
        <fullName evidence="7">OMP decarboxylase</fullName>
    </alternativeName>
</protein>
<keyword evidence="5" id="KW-0665">Pyrimidine biosynthesis</keyword>
<feature type="binding site" evidence="9">
    <location>
        <position position="7"/>
    </location>
    <ligand>
        <name>substrate</name>
    </ligand>
</feature>
<evidence type="ECO:0000259" key="10">
    <source>
        <dbReference type="SMART" id="SM00934"/>
    </source>
</evidence>
<comment type="pathway">
    <text evidence="1">Pyrimidine metabolism; UMP biosynthesis via de novo pathway; UMP from orotate: step 2/2.</text>
</comment>
<dbReference type="HOGENOM" id="CLU_067069_2_0_2"/>
<keyword evidence="12" id="KW-1185">Reference proteome</keyword>
<reference evidence="11 12" key="1">
    <citation type="journal article" date="2012" name="J. Bacteriol.">
        <title>Complete Genome Sequence of Desulfurococcus fermentans, a Hyperthermophilic Cellulolytic Crenarchaeon Isolated from a Freshwater Hot Spring in Kamchatka, Russia.</title>
        <authorList>
            <person name="Susanti D."/>
            <person name="Johnson E.F."/>
            <person name="Rodriguez J.R."/>
            <person name="Anderson I."/>
            <person name="Perevalova A.A."/>
            <person name="Kyrpides N."/>
            <person name="Lucas S."/>
            <person name="Han J."/>
            <person name="Lapidus A."/>
            <person name="Cheng J.F."/>
            <person name="Goodwin L."/>
            <person name="Pitluck S."/>
            <person name="Mavrommatis K."/>
            <person name="Peters L."/>
            <person name="Land M.L."/>
            <person name="Hauser L."/>
            <person name="Gopalan V."/>
            <person name="Chan P.P."/>
            <person name="Lowe T.M."/>
            <person name="Atomi H."/>
            <person name="Bonch-Osmolovskaya E.A."/>
            <person name="Woyke T."/>
            <person name="Mukhopadhyay B."/>
        </authorList>
    </citation>
    <scope>NUCLEOTIDE SEQUENCE [LARGE SCALE GENOMIC DNA]</scope>
    <source>
        <strain evidence="11 12">DSM 16532</strain>
    </source>
</reference>
<dbReference type="GO" id="GO:0005829">
    <property type="term" value="C:cytosol"/>
    <property type="evidence" value="ECO:0007669"/>
    <property type="project" value="TreeGrafter"/>
</dbReference>
<evidence type="ECO:0000313" key="11">
    <source>
        <dbReference type="EMBL" id="AFL66361.1"/>
    </source>
</evidence>
<dbReference type="InterPro" id="IPR001754">
    <property type="entry name" value="OMPdeCOase_dom"/>
</dbReference>
<keyword evidence="4" id="KW-0210">Decarboxylase</keyword>
<dbReference type="EC" id="4.1.1.23" evidence="2"/>
<dbReference type="UniPathway" id="UPA00070">
    <property type="reaction ID" value="UER00120"/>
</dbReference>
<feature type="active site" description="For OMPdecase activity" evidence="8">
    <location>
        <position position="66"/>
    </location>
</feature>
<dbReference type="AlphaFoldDB" id="I3XQY7"/>
<feature type="binding site" evidence="9">
    <location>
        <position position="119"/>
    </location>
    <ligand>
        <name>substrate</name>
    </ligand>
</feature>
<evidence type="ECO:0000256" key="3">
    <source>
        <dbReference type="ARBA" id="ARBA00021923"/>
    </source>
</evidence>
<dbReference type="Proteomes" id="UP000006175">
    <property type="component" value="Chromosome"/>
</dbReference>
<keyword evidence="6 11" id="KW-0456">Lyase</keyword>
<feature type="binding site" evidence="9">
    <location>
        <position position="195"/>
    </location>
    <ligand>
        <name>substrate</name>
    </ligand>
</feature>
<feature type="binding site" evidence="9">
    <location>
        <position position="196"/>
    </location>
    <ligand>
        <name>substrate</name>
    </ligand>
</feature>
<evidence type="ECO:0000256" key="8">
    <source>
        <dbReference type="PIRSR" id="PIRSR614732-1"/>
    </source>
</evidence>
<dbReference type="KEGG" id="dfd:Desfe_0456"/>
<evidence type="ECO:0000256" key="9">
    <source>
        <dbReference type="PIRSR" id="PIRSR614732-2"/>
    </source>
</evidence>
<dbReference type="InterPro" id="IPR011060">
    <property type="entry name" value="RibuloseP-bd_barrel"/>
</dbReference>
<dbReference type="EMBL" id="CP003321">
    <property type="protein sequence ID" value="AFL66361.1"/>
    <property type="molecule type" value="Genomic_DNA"/>
</dbReference>
<dbReference type="NCBIfam" id="TIGR01740">
    <property type="entry name" value="pyrF"/>
    <property type="match status" value="1"/>
</dbReference>
<feature type="active site" description="For OMPdecase activity" evidence="8">
    <location>
        <position position="61"/>
    </location>
</feature>
<sequence length="225" mass="24338">MLVVAIDPPVREEKDKRIDILVRGVDEYVSGYKIGIPFLLKHGKQGIRRLRRLTEKPIIADLKLADIGDIMSTTVKHLANTGVNAVIAHAFVGYNGALETLVKTSMVTGVGVILVASMSHDGSREFIDKHIDEFLDLAVKAGVEGIVAPATRPNVIRYARERLGGSIKIYSPGIGIQGAEPGSALCAGANYEIVGRLITGSKNPGEAAREVREIQLKRWSKCHHG</sequence>
<dbReference type="RefSeq" id="WP_014767262.1">
    <property type="nucleotide sequence ID" value="NC_018001.1"/>
</dbReference>
<evidence type="ECO:0000256" key="7">
    <source>
        <dbReference type="ARBA" id="ARBA00033428"/>
    </source>
</evidence>
<dbReference type="PANTHER" id="PTHR32119">
    <property type="entry name" value="OROTIDINE 5'-PHOSPHATE DECARBOXYLASE"/>
    <property type="match status" value="1"/>
</dbReference>
<dbReference type="Pfam" id="PF00215">
    <property type="entry name" value="OMPdecase"/>
    <property type="match status" value="1"/>
</dbReference>
<dbReference type="CDD" id="cd04725">
    <property type="entry name" value="OMP_decarboxylase_like"/>
    <property type="match status" value="1"/>
</dbReference>
<gene>
    <name evidence="11" type="ORF">Desfe_0456</name>
</gene>
<dbReference type="PANTHER" id="PTHR32119:SF2">
    <property type="entry name" value="OROTIDINE 5'-PHOSPHATE DECARBOXYLASE"/>
    <property type="match status" value="1"/>
</dbReference>
<dbReference type="InterPro" id="IPR013785">
    <property type="entry name" value="Aldolase_TIM"/>
</dbReference>
<dbReference type="SUPFAM" id="SSF51366">
    <property type="entry name" value="Ribulose-phoshate binding barrel"/>
    <property type="match status" value="1"/>
</dbReference>
<dbReference type="eggNOG" id="arCOG00081">
    <property type="taxonomic scope" value="Archaea"/>
</dbReference>
<evidence type="ECO:0000313" key="12">
    <source>
        <dbReference type="Proteomes" id="UP000006175"/>
    </source>
</evidence>
<evidence type="ECO:0000256" key="4">
    <source>
        <dbReference type="ARBA" id="ARBA00022793"/>
    </source>
</evidence>
<dbReference type="InterPro" id="IPR014732">
    <property type="entry name" value="OMPdecase"/>
</dbReference>